<organism evidence="1 2">
    <name type="scientific">Neisseria mucosa (strain ATCC 25996 / DSM 4631 / NCTC 10774 / M26)</name>
    <dbReference type="NCBI Taxonomy" id="546266"/>
    <lineage>
        <taxon>Bacteria</taxon>
        <taxon>Pseudomonadati</taxon>
        <taxon>Pseudomonadota</taxon>
        <taxon>Betaproteobacteria</taxon>
        <taxon>Neisseriales</taxon>
        <taxon>Neisseriaceae</taxon>
        <taxon>Neisseria</taxon>
    </lineage>
</organism>
<sequence length="47" mass="5452">MFCFLPFYLPLADSSLSFLQVMLNDPETLPDLIFRRPPLCFISICIL</sequence>
<gene>
    <name evidence="1" type="ORF">NEIMUCOT_04455</name>
</gene>
<proteinExistence type="predicted"/>
<dbReference type="AlphaFoldDB" id="D2ZV14"/>
<evidence type="ECO:0000313" key="2">
    <source>
        <dbReference type="Proteomes" id="UP000003344"/>
    </source>
</evidence>
<protein>
    <submittedName>
        <fullName evidence="1">Uncharacterized protein</fullName>
    </submittedName>
</protein>
<comment type="caution">
    <text evidence="1">The sequence shown here is derived from an EMBL/GenBank/DDBJ whole genome shotgun (WGS) entry which is preliminary data.</text>
</comment>
<dbReference type="EMBL" id="ACDX02000004">
    <property type="protein sequence ID" value="EFC89170.1"/>
    <property type="molecule type" value="Genomic_DNA"/>
</dbReference>
<accession>D2ZV14</accession>
<evidence type="ECO:0000313" key="1">
    <source>
        <dbReference type="EMBL" id="EFC89170.1"/>
    </source>
</evidence>
<dbReference type="STRING" id="546266.NEIMUCOT_04455"/>
<reference evidence="1 2" key="1">
    <citation type="submission" date="2009-10" db="EMBL/GenBank/DDBJ databases">
        <authorList>
            <person name="Weinstock G."/>
            <person name="Sodergren E."/>
            <person name="Clifton S."/>
            <person name="Fulton L."/>
            <person name="Fulton B."/>
            <person name="Courtney L."/>
            <person name="Fronick C."/>
            <person name="Harrison M."/>
            <person name="Strong C."/>
            <person name="Farmer C."/>
            <person name="Delahaunty K."/>
            <person name="Markovic C."/>
            <person name="Hall O."/>
            <person name="Minx P."/>
            <person name="Tomlinson C."/>
            <person name="Mitreva M."/>
            <person name="Nelson J."/>
            <person name="Hou S."/>
            <person name="Wollam A."/>
            <person name="Pepin K.H."/>
            <person name="Johnson M."/>
            <person name="Bhonagiri V."/>
            <person name="Nash W.E."/>
            <person name="Warren W."/>
            <person name="Chinwalla A."/>
            <person name="Mardis E.R."/>
            <person name="Wilson R.K."/>
        </authorList>
    </citation>
    <scope>NUCLEOTIDE SEQUENCE [LARGE SCALE GENOMIC DNA]</scope>
    <source>
        <strain evidence="2">ATCC 25996 / DSM 4631 / NCTC 10774 / M26</strain>
    </source>
</reference>
<dbReference type="Proteomes" id="UP000003344">
    <property type="component" value="Unassembled WGS sequence"/>
</dbReference>
<name>D2ZV14_NEIM2</name>